<evidence type="ECO:0000313" key="1">
    <source>
        <dbReference type="EMBL" id="GAG39904.1"/>
    </source>
</evidence>
<reference evidence="1" key="1">
    <citation type="journal article" date="2014" name="Front. Microbiol.">
        <title>High frequency of phylogenetically diverse reductive dehalogenase-homologous genes in deep subseafloor sedimentary metagenomes.</title>
        <authorList>
            <person name="Kawai M."/>
            <person name="Futagami T."/>
            <person name="Toyoda A."/>
            <person name="Takaki Y."/>
            <person name="Nishi S."/>
            <person name="Hori S."/>
            <person name="Arai W."/>
            <person name="Tsubouchi T."/>
            <person name="Morono Y."/>
            <person name="Uchiyama I."/>
            <person name="Ito T."/>
            <person name="Fujiyama A."/>
            <person name="Inagaki F."/>
            <person name="Takami H."/>
        </authorList>
    </citation>
    <scope>NUCLEOTIDE SEQUENCE</scope>
    <source>
        <strain evidence="1">Expedition CK06-06</strain>
    </source>
</reference>
<name>X0X9N8_9ZZZZ</name>
<organism evidence="1">
    <name type="scientific">marine sediment metagenome</name>
    <dbReference type="NCBI Taxonomy" id="412755"/>
    <lineage>
        <taxon>unclassified sequences</taxon>
        <taxon>metagenomes</taxon>
        <taxon>ecological metagenomes</taxon>
    </lineage>
</organism>
<gene>
    <name evidence="1" type="ORF">S01H1_69445</name>
</gene>
<proteinExistence type="predicted"/>
<comment type="caution">
    <text evidence="1">The sequence shown here is derived from an EMBL/GenBank/DDBJ whole genome shotgun (WGS) entry which is preliminary data.</text>
</comment>
<accession>X0X9N8</accession>
<protein>
    <submittedName>
        <fullName evidence="1">Uncharacterized protein</fullName>
    </submittedName>
</protein>
<sequence length="39" mass="4378">HEKEFLDYVAGKNVSGTYEVLNTGSMSDHFATFARVKNN</sequence>
<dbReference type="EMBL" id="BARS01046110">
    <property type="protein sequence ID" value="GAG39904.1"/>
    <property type="molecule type" value="Genomic_DNA"/>
</dbReference>
<dbReference type="AlphaFoldDB" id="X0X9N8"/>
<feature type="non-terminal residue" evidence="1">
    <location>
        <position position="1"/>
    </location>
</feature>